<dbReference type="AlphaFoldDB" id="A0A428KUC1"/>
<dbReference type="OrthoDB" id="883445at2"/>
<dbReference type="RefSeq" id="WP_125418802.1">
    <property type="nucleotide sequence ID" value="NZ_RWIT01000002.1"/>
</dbReference>
<dbReference type="EMBL" id="RWIT01000002">
    <property type="protein sequence ID" value="RSK50104.1"/>
    <property type="molecule type" value="Genomic_DNA"/>
</dbReference>
<proteinExistence type="predicted"/>
<sequence length="101" mass="11569">MSNDTPEFKEFNHGTEFMAQQIWIDDKGLVAGGIGVWEWAQATAVLGPTEPRIFPDEQYPVCSVLWGGQHLHIRAKFQQVLAAYLRYKQRYGGQYIRLLAN</sequence>
<gene>
    <name evidence="1" type="ORF">EI291_05485</name>
</gene>
<keyword evidence="2" id="KW-1185">Reference proteome</keyword>
<reference evidence="1 2" key="1">
    <citation type="submission" date="2018-12" db="EMBL/GenBank/DDBJ databases">
        <authorList>
            <person name="Feng G."/>
            <person name="Zhu H."/>
        </authorList>
    </citation>
    <scope>NUCLEOTIDE SEQUENCE [LARGE SCALE GENOMIC DNA]</scope>
    <source>
        <strain evidence="1 2">KCTC 12533</strain>
    </source>
</reference>
<organism evidence="1 2">
    <name type="scientific">Hymenobacter rigui</name>
    <dbReference type="NCBI Taxonomy" id="334424"/>
    <lineage>
        <taxon>Bacteria</taxon>
        <taxon>Pseudomonadati</taxon>
        <taxon>Bacteroidota</taxon>
        <taxon>Cytophagia</taxon>
        <taxon>Cytophagales</taxon>
        <taxon>Hymenobacteraceae</taxon>
        <taxon>Hymenobacter</taxon>
    </lineage>
</organism>
<protein>
    <submittedName>
        <fullName evidence="1">Uncharacterized protein</fullName>
    </submittedName>
</protein>
<name>A0A428KUC1_9BACT</name>
<dbReference type="Proteomes" id="UP000273500">
    <property type="component" value="Unassembled WGS sequence"/>
</dbReference>
<comment type="caution">
    <text evidence="1">The sequence shown here is derived from an EMBL/GenBank/DDBJ whole genome shotgun (WGS) entry which is preliminary data.</text>
</comment>
<evidence type="ECO:0000313" key="1">
    <source>
        <dbReference type="EMBL" id="RSK50104.1"/>
    </source>
</evidence>
<accession>A0A428KUC1</accession>
<evidence type="ECO:0000313" key="2">
    <source>
        <dbReference type="Proteomes" id="UP000273500"/>
    </source>
</evidence>